<keyword evidence="2" id="KW-1133">Transmembrane helix</keyword>
<evidence type="ECO:0000256" key="1">
    <source>
        <dbReference type="SAM" id="MobiDB-lite"/>
    </source>
</evidence>
<keyword evidence="2" id="KW-0472">Membrane</keyword>
<evidence type="ECO:0000313" key="4">
    <source>
        <dbReference type="Proteomes" id="UP000198877"/>
    </source>
</evidence>
<organism evidence="3 4">
    <name type="scientific">Microbacterium azadirachtae</name>
    <dbReference type="NCBI Taxonomy" id="582680"/>
    <lineage>
        <taxon>Bacteria</taxon>
        <taxon>Bacillati</taxon>
        <taxon>Actinomycetota</taxon>
        <taxon>Actinomycetes</taxon>
        <taxon>Micrococcales</taxon>
        <taxon>Microbacteriaceae</taxon>
        <taxon>Microbacterium</taxon>
    </lineage>
</organism>
<sequence length="333" mass="33711">MHLPVATTRTPVGYTGEQTNPVAGLQHYHARDYQPGLASWIQADTWAGIRTLGQTLNKYAYVLNNPATLVDVLGNRPCAYEYNNGCHDTPLVSAVNDNCSPMNGCAVDNGWTSGPGSGEPIEYGPQDGDPSYGPTPATNPSNPSSDSGQYNGNPICNPRFVTSGTCQITGISLDPNSWLLGLGIAVGVVAAAGIVACVLATTGFCAGVGVVAGTAAADGTAAAGEAAAIDAGAGATAVVAEPTVADLNALVPSGQTLGSWGNQIWGTGTSGDTELIGARTASELSQIPGLTVESATTLRNFYRLAVEAGKGGATVPVRVELLNNIIKVLGGTP</sequence>
<keyword evidence="2" id="KW-0812">Transmembrane</keyword>
<name>A0A1I6HHD8_9MICO</name>
<dbReference type="Proteomes" id="UP000198877">
    <property type="component" value="Unassembled WGS sequence"/>
</dbReference>
<feature type="compositionally biased region" description="Low complexity" evidence="1">
    <location>
        <begin position="134"/>
        <end position="147"/>
    </location>
</feature>
<feature type="region of interest" description="Disordered" evidence="1">
    <location>
        <begin position="116"/>
        <end position="150"/>
    </location>
</feature>
<dbReference type="NCBIfam" id="TIGR03696">
    <property type="entry name" value="Rhs_assc_core"/>
    <property type="match status" value="1"/>
</dbReference>
<dbReference type="RefSeq" id="WP_175526208.1">
    <property type="nucleotide sequence ID" value="NZ_FOYR01000002.1"/>
</dbReference>
<feature type="transmembrane region" description="Helical" evidence="2">
    <location>
        <begin position="178"/>
        <end position="200"/>
    </location>
</feature>
<gene>
    <name evidence="3" type="ORF">SAMN04488591_1841</name>
</gene>
<accession>A0A1I6HHD8</accession>
<evidence type="ECO:0000313" key="3">
    <source>
        <dbReference type="EMBL" id="SFR53886.1"/>
    </source>
</evidence>
<proteinExistence type="predicted"/>
<dbReference type="AlphaFoldDB" id="A0A1I6HHD8"/>
<dbReference type="EMBL" id="FOYR01000002">
    <property type="protein sequence ID" value="SFR53886.1"/>
    <property type="molecule type" value="Genomic_DNA"/>
</dbReference>
<reference evidence="4" key="1">
    <citation type="submission" date="2016-10" db="EMBL/GenBank/DDBJ databases">
        <authorList>
            <person name="Varghese N."/>
            <person name="Submissions S."/>
        </authorList>
    </citation>
    <scope>NUCLEOTIDE SEQUENCE [LARGE SCALE GENOMIC DNA]</scope>
    <source>
        <strain evidence="4">CL127</strain>
    </source>
</reference>
<dbReference type="Gene3D" id="2.180.10.10">
    <property type="entry name" value="RHS repeat-associated core"/>
    <property type="match status" value="1"/>
</dbReference>
<protein>
    <submittedName>
        <fullName evidence="3">RHS repeat-associated core domain-containing protein</fullName>
    </submittedName>
</protein>
<dbReference type="InterPro" id="IPR022385">
    <property type="entry name" value="Rhs_assc_core"/>
</dbReference>
<evidence type="ECO:0000256" key="2">
    <source>
        <dbReference type="SAM" id="Phobius"/>
    </source>
</evidence>